<comment type="caution">
    <text evidence="2">The sequence shown here is derived from an EMBL/GenBank/DDBJ whole genome shotgun (WGS) entry which is preliminary data.</text>
</comment>
<dbReference type="PANTHER" id="PTHR47123:SF6">
    <property type="entry name" value="F-BOX PROTEIN SKIP23-LIKE ISOFORM X1"/>
    <property type="match status" value="1"/>
</dbReference>
<proteinExistence type="predicted"/>
<evidence type="ECO:0000259" key="1">
    <source>
        <dbReference type="Pfam" id="PF03478"/>
    </source>
</evidence>
<dbReference type="InterPro" id="IPR051304">
    <property type="entry name" value="SCF_F-box_domain"/>
</dbReference>
<protein>
    <recommendedName>
        <fullName evidence="1">KIB1-4 beta-propeller domain-containing protein</fullName>
    </recommendedName>
</protein>
<dbReference type="SUPFAM" id="SSF81383">
    <property type="entry name" value="F-box domain"/>
    <property type="match status" value="1"/>
</dbReference>
<sequence length="373" mass="42256">MEGTGKRPWSDLPPEILSMIGDRLHTRMDVLRFRGVCSSFRSSIPRPGHDASRFPFRIPTNTPRSALFLRASTVYAVETPDGTASSGRARWLLKLEESEPGRMRILSLFSRQRIAYLPHEFPEVLDSLQFRIVEICREYTLEYGGGTGGLVQGVRKVVMHPDCVGSDVDRCSVYFIDGKGRLGYWRYGDENWSHIDDSQGGGYDDIAVYDSRVCVVDQFGSVSEIDSSFGLQSLSPPIYSGNHRGSGGFWKQLVVSSGDLYLVDRYTESIAYTEKTRPTCDFRVYRLDRQWGRWEEARSLGDSAFFLCKHCSFAVSALELGGGNGNCIYYTEDTYSHYSMEIVKVFSLADRSIKWLMYSDWCARLFQLPNGHA</sequence>
<reference evidence="2 3" key="1">
    <citation type="submission" date="2024-11" db="EMBL/GenBank/DDBJ databases">
        <title>Chromosome-level genome assembly of Eucalyptus globulus Labill. provides insights into its genome evolution.</title>
        <authorList>
            <person name="Li X."/>
        </authorList>
    </citation>
    <scope>NUCLEOTIDE SEQUENCE [LARGE SCALE GENOMIC DNA]</scope>
    <source>
        <strain evidence="2">CL2024</strain>
        <tissue evidence="2">Fresh tender leaves</tissue>
    </source>
</reference>
<evidence type="ECO:0000313" key="3">
    <source>
        <dbReference type="Proteomes" id="UP001634007"/>
    </source>
</evidence>
<feature type="domain" description="KIB1-4 beta-propeller" evidence="1">
    <location>
        <begin position="73"/>
        <end position="338"/>
    </location>
</feature>
<dbReference type="EMBL" id="JBJKBG010000010">
    <property type="protein sequence ID" value="KAL3720602.1"/>
    <property type="molecule type" value="Genomic_DNA"/>
</dbReference>
<dbReference type="InterPro" id="IPR036047">
    <property type="entry name" value="F-box-like_dom_sf"/>
</dbReference>
<dbReference type="Proteomes" id="UP001634007">
    <property type="component" value="Unassembled WGS sequence"/>
</dbReference>
<dbReference type="Pfam" id="PF03478">
    <property type="entry name" value="Beta-prop_KIB1-4"/>
    <property type="match status" value="1"/>
</dbReference>
<gene>
    <name evidence="2" type="ORF">ACJRO7_005422</name>
</gene>
<dbReference type="InterPro" id="IPR005174">
    <property type="entry name" value="KIB1-4_b-propeller"/>
</dbReference>
<evidence type="ECO:0000313" key="2">
    <source>
        <dbReference type="EMBL" id="KAL3720602.1"/>
    </source>
</evidence>
<organism evidence="2 3">
    <name type="scientific">Eucalyptus globulus</name>
    <name type="common">Tasmanian blue gum</name>
    <dbReference type="NCBI Taxonomy" id="34317"/>
    <lineage>
        <taxon>Eukaryota</taxon>
        <taxon>Viridiplantae</taxon>
        <taxon>Streptophyta</taxon>
        <taxon>Embryophyta</taxon>
        <taxon>Tracheophyta</taxon>
        <taxon>Spermatophyta</taxon>
        <taxon>Magnoliopsida</taxon>
        <taxon>eudicotyledons</taxon>
        <taxon>Gunneridae</taxon>
        <taxon>Pentapetalae</taxon>
        <taxon>rosids</taxon>
        <taxon>malvids</taxon>
        <taxon>Myrtales</taxon>
        <taxon>Myrtaceae</taxon>
        <taxon>Myrtoideae</taxon>
        <taxon>Eucalypteae</taxon>
        <taxon>Eucalyptus</taxon>
    </lineage>
</organism>
<dbReference type="AlphaFoldDB" id="A0ABD3IZL6"/>
<dbReference type="PANTHER" id="PTHR47123">
    <property type="entry name" value="F-BOX PROTEIN SKIP23"/>
    <property type="match status" value="1"/>
</dbReference>
<name>A0ABD3IZL6_EUCGL</name>
<keyword evidence="3" id="KW-1185">Reference proteome</keyword>
<accession>A0ABD3IZL6</accession>